<organism evidence="2 3">
    <name type="scientific">Candidatus Portnoybacteria bacterium RIFCSPLOWO2_02_FULL_39_11</name>
    <dbReference type="NCBI Taxonomy" id="1802001"/>
    <lineage>
        <taxon>Bacteria</taxon>
        <taxon>Candidatus Portnoyibacteriota</taxon>
    </lineage>
</organism>
<dbReference type="PANTHER" id="PTHR42695:SF5">
    <property type="entry name" value="GLUTAMINE AMIDOTRANSFERASE YLR126C-RELATED"/>
    <property type="match status" value="1"/>
</dbReference>
<evidence type="ECO:0000313" key="2">
    <source>
        <dbReference type="EMBL" id="OGZ39913.1"/>
    </source>
</evidence>
<dbReference type="AlphaFoldDB" id="A0A1G2FPG1"/>
<accession>A0A1G2FPG1</accession>
<dbReference type="InterPro" id="IPR017926">
    <property type="entry name" value="GATASE"/>
</dbReference>
<dbReference type="PRINTS" id="PR00096">
    <property type="entry name" value="GATASE"/>
</dbReference>
<dbReference type="InterPro" id="IPR044992">
    <property type="entry name" value="ChyE-like"/>
</dbReference>
<dbReference type="EMBL" id="MHNF01000045">
    <property type="protein sequence ID" value="OGZ39913.1"/>
    <property type="molecule type" value="Genomic_DNA"/>
</dbReference>
<reference evidence="2 3" key="1">
    <citation type="journal article" date="2016" name="Nat. Commun.">
        <title>Thousands of microbial genomes shed light on interconnected biogeochemical processes in an aquifer system.</title>
        <authorList>
            <person name="Anantharaman K."/>
            <person name="Brown C.T."/>
            <person name="Hug L.A."/>
            <person name="Sharon I."/>
            <person name="Castelle C.J."/>
            <person name="Probst A.J."/>
            <person name="Thomas B.C."/>
            <person name="Singh A."/>
            <person name="Wilkins M.J."/>
            <person name="Karaoz U."/>
            <person name="Brodie E.L."/>
            <person name="Williams K.H."/>
            <person name="Hubbard S.S."/>
            <person name="Banfield J.F."/>
        </authorList>
    </citation>
    <scope>NUCLEOTIDE SEQUENCE [LARGE SCALE GENOMIC DNA]</scope>
</reference>
<dbReference type="PANTHER" id="PTHR42695">
    <property type="entry name" value="GLUTAMINE AMIDOTRANSFERASE YLR126C-RELATED"/>
    <property type="match status" value="1"/>
</dbReference>
<dbReference type="Proteomes" id="UP000177126">
    <property type="component" value="Unassembled WGS sequence"/>
</dbReference>
<dbReference type="SUPFAM" id="SSF52317">
    <property type="entry name" value="Class I glutamine amidotransferase-like"/>
    <property type="match status" value="1"/>
</dbReference>
<gene>
    <name evidence="2" type="ORF">A3B04_00370</name>
</gene>
<evidence type="ECO:0000259" key="1">
    <source>
        <dbReference type="Pfam" id="PF00117"/>
    </source>
</evidence>
<proteinExistence type="predicted"/>
<feature type="domain" description="Glutamine amidotransferase" evidence="1">
    <location>
        <begin position="3"/>
        <end position="138"/>
    </location>
</feature>
<name>A0A1G2FPG1_9BACT</name>
<evidence type="ECO:0000313" key="3">
    <source>
        <dbReference type="Proteomes" id="UP000177126"/>
    </source>
</evidence>
<dbReference type="InterPro" id="IPR029062">
    <property type="entry name" value="Class_I_gatase-like"/>
</dbReference>
<dbReference type="GO" id="GO:0005829">
    <property type="term" value="C:cytosol"/>
    <property type="evidence" value="ECO:0007669"/>
    <property type="project" value="TreeGrafter"/>
</dbReference>
<dbReference type="Pfam" id="PF00117">
    <property type="entry name" value="GATase"/>
    <property type="match status" value="1"/>
</dbReference>
<dbReference type="PROSITE" id="PS51273">
    <property type="entry name" value="GATASE_TYPE_1"/>
    <property type="match status" value="1"/>
</dbReference>
<sequence>MLGVIISGSIHHVAEDNNKKWGKALFGFIQQHYDRIPILGVCYGHQALAFALGGDVEANKQGREVGTTQIFLTDEAQTDKLFFGFDSANFVQESHSDHIVALPKGAILLAYNQLSPNQAFRIGKSWGIQFHPELTPPLFNQLLKGRVESLIANNELEEAKKIEKAIAGIKDCSMAIEVLKRFILHCMEGKDD</sequence>
<dbReference type="Gene3D" id="3.40.50.880">
    <property type="match status" value="1"/>
</dbReference>
<dbReference type="CDD" id="cd01741">
    <property type="entry name" value="GATase1_1"/>
    <property type="match status" value="1"/>
</dbReference>
<protein>
    <recommendedName>
        <fullName evidence="1">Glutamine amidotransferase domain-containing protein</fullName>
    </recommendedName>
</protein>
<comment type="caution">
    <text evidence="2">The sequence shown here is derived from an EMBL/GenBank/DDBJ whole genome shotgun (WGS) entry which is preliminary data.</text>
</comment>